<dbReference type="GO" id="GO:0008664">
    <property type="term" value="F:RNA 2',3'-cyclic 3'-phosphodiesterase activity"/>
    <property type="evidence" value="ECO:0007669"/>
    <property type="project" value="UniProtKB-EC"/>
</dbReference>
<dbReference type="GO" id="GO:0004113">
    <property type="term" value="F:2',3'-cyclic-nucleotide 3'-phosphodiesterase activity"/>
    <property type="evidence" value="ECO:0007669"/>
    <property type="project" value="InterPro"/>
</dbReference>
<feature type="active site" description="Proton acceptor" evidence="2">
    <location>
        <position position="167"/>
    </location>
</feature>
<dbReference type="Gene3D" id="3.90.1140.10">
    <property type="entry name" value="Cyclic phosphodiesterase"/>
    <property type="match status" value="1"/>
</dbReference>
<reference evidence="3 4" key="1">
    <citation type="journal article" date="2010" name="ISME J.">
        <title>Fine-scale evolution: genomic, phenotypic and ecological differentiation in two coexisting Salinibacter ruber strains.</title>
        <authorList>
            <person name="Pena A."/>
            <person name="Teeling H."/>
            <person name="Huerta-Cepas J."/>
            <person name="Santos F."/>
            <person name="Yarza P."/>
            <person name="Brito-Echeverria J."/>
            <person name="Lucio M."/>
            <person name="Schmitt-Kopplin P."/>
            <person name="Meseguer I."/>
            <person name="Schenowitz C."/>
            <person name="Dossat C."/>
            <person name="Barbe V."/>
            <person name="Dopazo J."/>
            <person name="Rossello-Mora R."/>
            <person name="Schuler M."/>
            <person name="Glockner F.O."/>
            <person name="Amann R."/>
            <person name="Gabaldon T."/>
            <person name="Anton J."/>
        </authorList>
    </citation>
    <scope>NUCLEOTIDE SEQUENCE [LARGE SCALE GENOMIC DNA]</scope>
    <source>
        <strain evidence="3 4">M8</strain>
    </source>
</reference>
<name>D5H9I0_SALRM</name>
<dbReference type="InterPro" id="IPR004175">
    <property type="entry name" value="RNA_CPDase"/>
</dbReference>
<dbReference type="GO" id="GO:0016874">
    <property type="term" value="F:ligase activity"/>
    <property type="evidence" value="ECO:0007669"/>
    <property type="project" value="UniProtKB-KW"/>
</dbReference>
<accession>D5H9I0</accession>
<dbReference type="EC" id="3.1.4.58" evidence="2"/>
<sequence length="225" mass="24869">MILRNCTRPRELVREDSGHPNPPPVVRFRQGPLLRSALPPAQIRPRMRLFTAIDLPDGFRNEVAGLQAPSALDARWTDPAQFHVTLRFIGDASPERAARYEQALADLTAPAARCEPYGLDVLPSRRSPRVLVLGLERTESLLALHTAVGDALEREGLSPDDRDYTPHVTLARVGDTAPETVHAFLRTADVPSFPAFQADRFVLYKSTLTSDGAVYDPRAIYPLNG</sequence>
<keyword evidence="1 2" id="KW-0378">Hydrolase</keyword>
<dbReference type="NCBIfam" id="TIGR02258">
    <property type="entry name" value="2_5_ligase"/>
    <property type="match status" value="1"/>
</dbReference>
<dbReference type="SUPFAM" id="SSF55144">
    <property type="entry name" value="LigT-like"/>
    <property type="match status" value="1"/>
</dbReference>
<dbReference type="HAMAP" id="MF_01940">
    <property type="entry name" value="RNA_CPDase"/>
    <property type="match status" value="1"/>
</dbReference>
<dbReference type="AlphaFoldDB" id="D5H9I0"/>
<feature type="active site" description="Proton donor" evidence="2">
    <location>
        <position position="83"/>
    </location>
</feature>
<dbReference type="Pfam" id="PF13563">
    <property type="entry name" value="2_5_RNA_ligase2"/>
    <property type="match status" value="1"/>
</dbReference>
<comment type="similarity">
    <text evidence="2">Belongs to the 2H phosphoesterase superfamily. ThpR family.</text>
</comment>
<dbReference type="HOGENOM" id="CLU_081251_0_0_10"/>
<evidence type="ECO:0000313" key="3">
    <source>
        <dbReference type="EMBL" id="CBH24685.1"/>
    </source>
</evidence>
<dbReference type="InterPro" id="IPR009097">
    <property type="entry name" value="Cyclic_Pdiesterase"/>
</dbReference>
<keyword evidence="3" id="KW-0436">Ligase</keyword>
<evidence type="ECO:0000256" key="2">
    <source>
        <dbReference type="HAMAP-Rule" id="MF_01940"/>
    </source>
</evidence>
<dbReference type="PANTHER" id="PTHR35561:SF1">
    <property type="entry name" value="RNA 2',3'-CYCLIC PHOSPHODIESTERASE"/>
    <property type="match status" value="1"/>
</dbReference>
<dbReference type="KEGG" id="srm:SRM_01764"/>
<dbReference type="EMBL" id="FP565814">
    <property type="protein sequence ID" value="CBH24685.1"/>
    <property type="molecule type" value="Genomic_DNA"/>
</dbReference>
<comment type="catalytic activity">
    <reaction evidence="2">
        <text>a 3'-end 2',3'-cyclophospho-ribonucleotide-RNA + H2O = a 3'-end 2'-phospho-ribonucleotide-RNA + H(+)</text>
        <dbReference type="Rhea" id="RHEA:11828"/>
        <dbReference type="Rhea" id="RHEA-COMP:10464"/>
        <dbReference type="Rhea" id="RHEA-COMP:17353"/>
        <dbReference type="ChEBI" id="CHEBI:15377"/>
        <dbReference type="ChEBI" id="CHEBI:15378"/>
        <dbReference type="ChEBI" id="CHEBI:83064"/>
        <dbReference type="ChEBI" id="CHEBI:173113"/>
        <dbReference type="EC" id="3.1.4.58"/>
    </reaction>
</comment>
<reference evidence="4" key="2">
    <citation type="submission" date="2010-04" db="EMBL/GenBank/DDBJ databases">
        <title>Genome sequence of Salinibacter ruber M8.</title>
        <authorList>
            <consortium name="Genoscope"/>
        </authorList>
    </citation>
    <scope>NUCLEOTIDE SEQUENCE [LARGE SCALE GENOMIC DNA]</scope>
    <source>
        <strain evidence="4">M8</strain>
    </source>
</reference>
<proteinExistence type="inferred from homology"/>
<dbReference type="Proteomes" id="UP000000933">
    <property type="component" value="Chromosome"/>
</dbReference>
<dbReference type="PATRIC" id="fig|761659.10.peg.1922"/>
<gene>
    <name evidence="3" type="primary">ligT</name>
    <name evidence="3" type="ordered locus">SRM_01764</name>
</gene>
<feature type="short sequence motif" description="HXTX 1" evidence="2">
    <location>
        <begin position="83"/>
        <end position="86"/>
    </location>
</feature>
<protein>
    <recommendedName>
        <fullName evidence="2">RNA 2',3'-cyclic phosphodiesterase</fullName>
        <shortName evidence="2">RNA 2',3'-CPDase</shortName>
        <ecNumber evidence="2">3.1.4.58</ecNumber>
    </recommendedName>
</protein>
<comment type="function">
    <text evidence="2">Hydrolyzes RNA 2',3'-cyclic phosphodiester to an RNA 2'-phosphomonoester.</text>
</comment>
<evidence type="ECO:0000256" key="1">
    <source>
        <dbReference type="ARBA" id="ARBA00022801"/>
    </source>
</evidence>
<feature type="short sequence motif" description="HXTX 2" evidence="2">
    <location>
        <begin position="167"/>
        <end position="170"/>
    </location>
</feature>
<organism evidence="3 4">
    <name type="scientific">Salinibacter ruber (strain M8)</name>
    <dbReference type="NCBI Taxonomy" id="761659"/>
    <lineage>
        <taxon>Bacteria</taxon>
        <taxon>Pseudomonadati</taxon>
        <taxon>Rhodothermota</taxon>
        <taxon>Rhodothermia</taxon>
        <taxon>Rhodothermales</taxon>
        <taxon>Salinibacteraceae</taxon>
        <taxon>Salinibacter</taxon>
    </lineage>
</organism>
<evidence type="ECO:0000313" key="4">
    <source>
        <dbReference type="Proteomes" id="UP000000933"/>
    </source>
</evidence>
<dbReference type="PANTHER" id="PTHR35561">
    <property type="entry name" value="RNA 2',3'-CYCLIC PHOSPHODIESTERASE"/>
    <property type="match status" value="1"/>
</dbReference>